<name>A0A8J3PA12_9ACTN</name>
<dbReference type="Proteomes" id="UP000630887">
    <property type="component" value="Unassembled WGS sequence"/>
</dbReference>
<dbReference type="InterPro" id="IPR036265">
    <property type="entry name" value="HIT-like_sf"/>
</dbReference>
<evidence type="ECO:0000313" key="3">
    <source>
        <dbReference type="Proteomes" id="UP000630887"/>
    </source>
</evidence>
<feature type="compositionally biased region" description="Basic and acidic residues" evidence="1">
    <location>
        <begin position="10"/>
        <end position="26"/>
    </location>
</feature>
<gene>
    <name evidence="2" type="ORF">Cco03nite_60620</name>
</gene>
<accession>A0A8J3PA12</accession>
<proteinExistence type="predicted"/>
<dbReference type="SUPFAM" id="SSF54197">
    <property type="entry name" value="HIT-like"/>
    <property type="match status" value="1"/>
</dbReference>
<dbReference type="EMBL" id="BONI01000063">
    <property type="protein sequence ID" value="GIG09362.1"/>
    <property type="molecule type" value="Genomic_DNA"/>
</dbReference>
<reference evidence="2 3" key="1">
    <citation type="submission" date="2021-01" db="EMBL/GenBank/DDBJ databases">
        <title>Whole genome shotgun sequence of Catellatospora coxensis NBRC 107359.</title>
        <authorList>
            <person name="Komaki H."/>
            <person name="Tamura T."/>
        </authorList>
    </citation>
    <scope>NUCLEOTIDE SEQUENCE [LARGE SCALE GENOMIC DNA]</scope>
    <source>
        <strain evidence="2 3">NBRC 107359</strain>
    </source>
</reference>
<evidence type="ECO:0008006" key="4">
    <source>
        <dbReference type="Google" id="ProtNLM"/>
    </source>
</evidence>
<keyword evidence="3" id="KW-1185">Reference proteome</keyword>
<sequence>MTRPAATSGDRMRDRRILGRVTHDDSAGPPAEECLLCRPAEADGFFERRRVWEDEHWRLSVVLRGAVAGFAHLEPRRHIPYITDLAGPEAATLGPVLARATAAVREATGADKVYVYVFGDRVPHLHFNLAPSHPGGPLVGGAGQVRAGAPQLDRGVHEAAAASVRRVLGG</sequence>
<evidence type="ECO:0000313" key="2">
    <source>
        <dbReference type="EMBL" id="GIG09362.1"/>
    </source>
</evidence>
<feature type="region of interest" description="Disordered" evidence="1">
    <location>
        <begin position="1"/>
        <end position="29"/>
    </location>
</feature>
<organism evidence="2 3">
    <name type="scientific">Catellatospora coxensis</name>
    <dbReference type="NCBI Taxonomy" id="310354"/>
    <lineage>
        <taxon>Bacteria</taxon>
        <taxon>Bacillati</taxon>
        <taxon>Actinomycetota</taxon>
        <taxon>Actinomycetes</taxon>
        <taxon>Micromonosporales</taxon>
        <taxon>Micromonosporaceae</taxon>
        <taxon>Catellatospora</taxon>
    </lineage>
</organism>
<dbReference type="AlphaFoldDB" id="A0A8J3PA12"/>
<dbReference type="Gene3D" id="3.30.428.10">
    <property type="entry name" value="HIT-like"/>
    <property type="match status" value="1"/>
</dbReference>
<evidence type="ECO:0000256" key="1">
    <source>
        <dbReference type="SAM" id="MobiDB-lite"/>
    </source>
</evidence>
<protein>
    <recommendedName>
        <fullName evidence="4">Diadenosine tetraphosphate (Ap4A) HIT family hydrolase</fullName>
    </recommendedName>
</protein>
<comment type="caution">
    <text evidence="2">The sequence shown here is derived from an EMBL/GenBank/DDBJ whole genome shotgun (WGS) entry which is preliminary data.</text>
</comment>